<evidence type="ECO:0000313" key="3">
    <source>
        <dbReference type="EMBL" id="KAG8182467.1"/>
    </source>
</evidence>
<reference evidence="3 4" key="1">
    <citation type="journal article" date="2022" name="Nat. Ecol. Evol.">
        <title>A masculinizing supergene underlies an exaggerated male reproductive morph in a spider.</title>
        <authorList>
            <person name="Hendrickx F."/>
            <person name="De Corte Z."/>
            <person name="Sonet G."/>
            <person name="Van Belleghem S.M."/>
            <person name="Kostlbacher S."/>
            <person name="Vangestel C."/>
        </authorList>
    </citation>
    <scope>NUCLEOTIDE SEQUENCE [LARGE SCALE GENOMIC DNA]</scope>
    <source>
        <strain evidence="3">W744_W776</strain>
    </source>
</reference>
<evidence type="ECO:0000313" key="4">
    <source>
        <dbReference type="Proteomes" id="UP000827092"/>
    </source>
</evidence>
<dbReference type="Gene3D" id="3.40.30.10">
    <property type="entry name" value="Glutaredoxin"/>
    <property type="match status" value="1"/>
</dbReference>
<protein>
    <recommendedName>
        <fullName evidence="5">Glutathione S-transferase</fullName>
    </recommendedName>
</protein>
<dbReference type="InterPro" id="IPR010987">
    <property type="entry name" value="Glutathione-S-Trfase_C-like"/>
</dbReference>
<organism evidence="3 4">
    <name type="scientific">Oedothorax gibbosus</name>
    <dbReference type="NCBI Taxonomy" id="931172"/>
    <lineage>
        <taxon>Eukaryota</taxon>
        <taxon>Metazoa</taxon>
        <taxon>Ecdysozoa</taxon>
        <taxon>Arthropoda</taxon>
        <taxon>Chelicerata</taxon>
        <taxon>Arachnida</taxon>
        <taxon>Araneae</taxon>
        <taxon>Araneomorphae</taxon>
        <taxon>Entelegynae</taxon>
        <taxon>Araneoidea</taxon>
        <taxon>Linyphiidae</taxon>
        <taxon>Erigoninae</taxon>
        <taxon>Oedothorax</taxon>
    </lineage>
</organism>
<dbReference type="CDD" id="cd03192">
    <property type="entry name" value="GST_C_Sigma_like"/>
    <property type="match status" value="1"/>
</dbReference>
<dbReference type="SUPFAM" id="SSF47616">
    <property type="entry name" value="GST C-terminal domain-like"/>
    <property type="match status" value="1"/>
</dbReference>
<feature type="domain" description="GST C-terminal" evidence="2">
    <location>
        <begin position="80"/>
        <end position="207"/>
    </location>
</feature>
<dbReference type="InterPro" id="IPR040079">
    <property type="entry name" value="Glutathione_S-Trfase"/>
</dbReference>
<keyword evidence="4" id="KW-1185">Reference proteome</keyword>
<dbReference type="InterPro" id="IPR036249">
    <property type="entry name" value="Thioredoxin-like_sf"/>
</dbReference>
<dbReference type="GO" id="GO:0004364">
    <property type="term" value="F:glutathione transferase activity"/>
    <property type="evidence" value="ECO:0007669"/>
    <property type="project" value="TreeGrafter"/>
</dbReference>
<dbReference type="PANTHER" id="PTHR11571">
    <property type="entry name" value="GLUTATHIONE S-TRANSFERASE"/>
    <property type="match status" value="1"/>
</dbReference>
<accession>A0AAV6UDL0</accession>
<dbReference type="GO" id="GO:0006749">
    <property type="term" value="P:glutathione metabolic process"/>
    <property type="evidence" value="ECO:0007669"/>
    <property type="project" value="TreeGrafter"/>
</dbReference>
<dbReference type="SUPFAM" id="SSF52833">
    <property type="entry name" value="Thioredoxin-like"/>
    <property type="match status" value="1"/>
</dbReference>
<dbReference type="CDD" id="cd03039">
    <property type="entry name" value="GST_N_Sigma_like"/>
    <property type="match status" value="1"/>
</dbReference>
<dbReference type="Proteomes" id="UP000827092">
    <property type="component" value="Unassembled WGS sequence"/>
</dbReference>
<dbReference type="PANTHER" id="PTHR11571:SF150">
    <property type="entry name" value="GLUTATHIONE S-TRANSFERASE"/>
    <property type="match status" value="1"/>
</dbReference>
<evidence type="ECO:0000259" key="2">
    <source>
        <dbReference type="PROSITE" id="PS50405"/>
    </source>
</evidence>
<dbReference type="AlphaFoldDB" id="A0AAV6UDL0"/>
<dbReference type="InterPro" id="IPR050213">
    <property type="entry name" value="GST_superfamily"/>
</dbReference>
<dbReference type="InterPro" id="IPR036282">
    <property type="entry name" value="Glutathione-S-Trfase_C_sf"/>
</dbReference>
<dbReference type="Gene3D" id="1.20.1050.10">
    <property type="match status" value="1"/>
</dbReference>
<feature type="domain" description="GST N-terminal" evidence="1">
    <location>
        <begin position="1"/>
        <end position="78"/>
    </location>
</feature>
<dbReference type="EMBL" id="JAFNEN010000461">
    <property type="protein sequence ID" value="KAG8182467.1"/>
    <property type="molecule type" value="Genomic_DNA"/>
</dbReference>
<dbReference type="InterPro" id="IPR004046">
    <property type="entry name" value="GST_C"/>
</dbReference>
<dbReference type="Pfam" id="PF02798">
    <property type="entry name" value="GST_N"/>
    <property type="match status" value="1"/>
</dbReference>
<dbReference type="SFLD" id="SFLDS00019">
    <property type="entry name" value="Glutathione_Transferase_(cytos"/>
    <property type="match status" value="1"/>
</dbReference>
<proteinExistence type="predicted"/>
<gene>
    <name evidence="3" type="ORF">JTE90_020386</name>
</gene>
<comment type="caution">
    <text evidence="3">The sequence shown here is derived from an EMBL/GenBank/DDBJ whole genome shotgun (WGS) entry which is preliminary data.</text>
</comment>
<evidence type="ECO:0008006" key="5">
    <source>
        <dbReference type="Google" id="ProtNLM"/>
    </source>
</evidence>
<sequence>MPYKIVDYTFTTAAELARAVLEYAGEKFEDVRLDKGKSGDAEANTPFGMLPVLEVDGKVVAQNQSICRYLAAKHGLAGSDALEAALCDLVMDGLWHMFAKIRRAEMQQLSKEERTSIVKVMLEEDAPKYLDAFEKMLKDRKDEAHYIVGPQVTWADIGLTLALAALKYRHGLSLESRPQLHGYLGRMLEVPQIVDFLAKKANEEAGL</sequence>
<name>A0AAV6UDL0_9ARAC</name>
<dbReference type="PROSITE" id="PS50404">
    <property type="entry name" value="GST_NTER"/>
    <property type="match status" value="1"/>
</dbReference>
<dbReference type="PROSITE" id="PS50405">
    <property type="entry name" value="GST_CTER"/>
    <property type="match status" value="1"/>
</dbReference>
<dbReference type="Pfam" id="PF14497">
    <property type="entry name" value="GST_C_3"/>
    <property type="match status" value="1"/>
</dbReference>
<evidence type="ECO:0000259" key="1">
    <source>
        <dbReference type="PROSITE" id="PS50404"/>
    </source>
</evidence>
<dbReference type="InterPro" id="IPR004045">
    <property type="entry name" value="Glutathione_S-Trfase_N"/>
</dbReference>